<evidence type="ECO:0000256" key="5">
    <source>
        <dbReference type="SAM" id="SignalP"/>
    </source>
</evidence>
<organism evidence="6 7">
    <name type="scientific">Eragrostis curvula</name>
    <name type="common">weeping love grass</name>
    <dbReference type="NCBI Taxonomy" id="38414"/>
    <lineage>
        <taxon>Eukaryota</taxon>
        <taxon>Viridiplantae</taxon>
        <taxon>Streptophyta</taxon>
        <taxon>Embryophyta</taxon>
        <taxon>Tracheophyta</taxon>
        <taxon>Spermatophyta</taxon>
        <taxon>Magnoliopsida</taxon>
        <taxon>Liliopsida</taxon>
        <taxon>Poales</taxon>
        <taxon>Poaceae</taxon>
        <taxon>PACMAD clade</taxon>
        <taxon>Chloridoideae</taxon>
        <taxon>Eragrostideae</taxon>
        <taxon>Eragrostidinae</taxon>
        <taxon>Eragrostis</taxon>
    </lineage>
</organism>
<dbReference type="Gramene" id="TVU29883">
    <property type="protein sequence ID" value="TVU29883"/>
    <property type="gene ID" value="EJB05_21474"/>
</dbReference>
<accession>A0A5J9V1L8</accession>
<protein>
    <recommendedName>
        <fullName evidence="8">Glucan endo-1,3-beta-D-glucosidase</fullName>
    </recommendedName>
</protein>
<evidence type="ECO:0000256" key="2">
    <source>
        <dbReference type="ARBA" id="ARBA00022801"/>
    </source>
</evidence>
<dbReference type="AlphaFoldDB" id="A0A5J9V1L8"/>
<dbReference type="InterPro" id="IPR000490">
    <property type="entry name" value="Glyco_hydro_17"/>
</dbReference>
<keyword evidence="7" id="KW-1185">Reference proteome</keyword>
<dbReference type="Gene3D" id="3.20.20.80">
    <property type="entry name" value="Glycosidases"/>
    <property type="match status" value="1"/>
</dbReference>
<dbReference type="PANTHER" id="PTHR32227">
    <property type="entry name" value="GLUCAN ENDO-1,3-BETA-GLUCOSIDASE BG1-RELATED-RELATED"/>
    <property type="match status" value="1"/>
</dbReference>
<evidence type="ECO:0000313" key="7">
    <source>
        <dbReference type="Proteomes" id="UP000324897"/>
    </source>
</evidence>
<evidence type="ECO:0000256" key="1">
    <source>
        <dbReference type="ARBA" id="ARBA00008773"/>
    </source>
</evidence>
<dbReference type="EMBL" id="RWGY01000011">
    <property type="protein sequence ID" value="TVU29883.1"/>
    <property type="molecule type" value="Genomic_DNA"/>
</dbReference>
<dbReference type="InterPro" id="IPR044965">
    <property type="entry name" value="Glyco_hydro_17_plant"/>
</dbReference>
<evidence type="ECO:0000256" key="4">
    <source>
        <dbReference type="RuleBase" id="RU004335"/>
    </source>
</evidence>
<dbReference type="Pfam" id="PF00332">
    <property type="entry name" value="Glyco_hydro_17"/>
    <property type="match status" value="1"/>
</dbReference>
<feature type="signal peptide" evidence="5">
    <location>
        <begin position="1"/>
        <end position="46"/>
    </location>
</feature>
<keyword evidence="2" id="KW-0378">Hydrolase</keyword>
<evidence type="ECO:0000256" key="3">
    <source>
        <dbReference type="ARBA" id="ARBA00023295"/>
    </source>
</evidence>
<keyword evidence="5" id="KW-0732">Signal</keyword>
<proteinExistence type="inferred from homology"/>
<keyword evidence="3" id="KW-0326">Glycosidase</keyword>
<dbReference type="InterPro" id="IPR017853">
    <property type="entry name" value="GH"/>
</dbReference>
<name>A0A5J9V1L8_9POAL</name>
<feature type="chain" id="PRO_5023943782" description="Glucan endo-1,3-beta-D-glucosidase" evidence="5">
    <location>
        <begin position="47"/>
        <end position="168"/>
    </location>
</feature>
<comment type="similarity">
    <text evidence="1 4">Belongs to the glycosyl hydrolase 17 family.</text>
</comment>
<evidence type="ECO:0008006" key="8">
    <source>
        <dbReference type="Google" id="ProtNLM"/>
    </source>
</evidence>
<dbReference type="GO" id="GO:0004553">
    <property type="term" value="F:hydrolase activity, hydrolyzing O-glycosyl compounds"/>
    <property type="evidence" value="ECO:0007669"/>
    <property type="project" value="InterPro"/>
</dbReference>
<dbReference type="Proteomes" id="UP000324897">
    <property type="component" value="Chromosome 1"/>
</dbReference>
<dbReference type="GO" id="GO:0005975">
    <property type="term" value="P:carbohydrate metabolic process"/>
    <property type="evidence" value="ECO:0007669"/>
    <property type="project" value="InterPro"/>
</dbReference>
<comment type="caution">
    <text evidence="6">The sequence shown here is derived from an EMBL/GenBank/DDBJ whole genome shotgun (WGS) entry which is preliminary data.</text>
</comment>
<dbReference type="SUPFAM" id="SSF51445">
    <property type="entry name" value="(Trans)glycosidases"/>
    <property type="match status" value="1"/>
</dbReference>
<evidence type="ECO:0000313" key="6">
    <source>
        <dbReference type="EMBL" id="TVU29883.1"/>
    </source>
</evidence>
<gene>
    <name evidence="6" type="ORF">EJB05_21474</name>
</gene>
<reference evidence="6 7" key="1">
    <citation type="journal article" date="2019" name="Sci. Rep.">
        <title>A high-quality genome of Eragrostis curvula grass provides insights into Poaceae evolution and supports new strategies to enhance forage quality.</title>
        <authorList>
            <person name="Carballo J."/>
            <person name="Santos B.A.C.M."/>
            <person name="Zappacosta D."/>
            <person name="Garbus I."/>
            <person name="Selva J.P."/>
            <person name="Gallo C.A."/>
            <person name="Diaz A."/>
            <person name="Albertini E."/>
            <person name="Caccamo M."/>
            <person name="Echenique V."/>
        </authorList>
    </citation>
    <scope>NUCLEOTIDE SEQUENCE [LARGE SCALE GENOMIC DNA]</scope>
    <source>
        <strain evidence="7">cv. Victoria</strain>
        <tissue evidence="6">Leaf</tissue>
    </source>
</reference>
<dbReference type="OrthoDB" id="1725701at2759"/>
<sequence length="168" mass="17921">MAAAGKPSRTASAPPRAPFYKLAACRFVLLLLLPIILTEQTGVAEALSIGVNYGQIANNLPSPSRVSWLLRSLRISKVKLYDADPNVLRAFLGTGVEFVVAIGNENVQAMVNEAAAQAWLSQHVVPYLRAGARITCVTVGNEVFKGNDTALQAAVLPAMQSVHRALGR</sequence>